<dbReference type="Pfam" id="PF12038">
    <property type="entry name" value="QTMAN_N"/>
    <property type="match status" value="1"/>
</dbReference>
<dbReference type="Gene3D" id="1.50.10.10">
    <property type="match status" value="1"/>
</dbReference>
<keyword evidence="12" id="KW-1185">Reference proteome</keyword>
<dbReference type="Pfam" id="PF01532">
    <property type="entry name" value="Glyco_hydro_47"/>
    <property type="match status" value="1"/>
</dbReference>
<feature type="compositionally biased region" description="Acidic residues" evidence="8">
    <location>
        <begin position="392"/>
        <end position="403"/>
    </location>
</feature>
<feature type="compositionally biased region" description="Basic and acidic residues" evidence="8">
    <location>
        <begin position="545"/>
        <end position="564"/>
    </location>
</feature>
<evidence type="ECO:0000313" key="11">
    <source>
        <dbReference type="EMBL" id="CAG5082152.1"/>
    </source>
</evidence>
<dbReference type="PRINTS" id="PR00747">
    <property type="entry name" value="GLYHDRLASE47"/>
</dbReference>
<feature type="domain" description="tRNA-queuosine alpha-mannosyltransferase N-terminal" evidence="10">
    <location>
        <begin position="3"/>
        <end position="171"/>
    </location>
</feature>
<evidence type="ECO:0000256" key="7">
    <source>
        <dbReference type="RuleBase" id="RU361193"/>
    </source>
</evidence>
<evidence type="ECO:0000256" key="5">
    <source>
        <dbReference type="ARBA" id="ARBA00022801"/>
    </source>
</evidence>
<dbReference type="InterPro" id="IPR001296">
    <property type="entry name" value="Glyco_trans_1"/>
</dbReference>
<feature type="compositionally biased region" description="Acidic residues" evidence="8">
    <location>
        <begin position="565"/>
        <end position="578"/>
    </location>
</feature>
<feature type="compositionally biased region" description="Basic and acidic residues" evidence="8">
    <location>
        <begin position="342"/>
        <end position="351"/>
    </location>
</feature>
<feature type="compositionally biased region" description="Acidic residues" evidence="8">
    <location>
        <begin position="440"/>
        <end position="465"/>
    </location>
</feature>
<feature type="compositionally biased region" description="Low complexity" evidence="8">
    <location>
        <begin position="466"/>
        <end position="481"/>
    </location>
</feature>
<dbReference type="InterPro" id="IPR036026">
    <property type="entry name" value="Seven-hairpin_glycosidases"/>
</dbReference>
<evidence type="ECO:0000256" key="3">
    <source>
        <dbReference type="ARBA" id="ARBA00007658"/>
    </source>
</evidence>
<feature type="compositionally biased region" description="Low complexity" evidence="8">
    <location>
        <begin position="522"/>
        <end position="537"/>
    </location>
</feature>
<evidence type="ECO:0000259" key="10">
    <source>
        <dbReference type="Pfam" id="PF12038"/>
    </source>
</evidence>
<sequence length="1144" mass="129632">MRKILIVEPFYGGSHKYLLDQLIPALETAKYSVTLVTLPDKKWHWRARVSVLQLRSKIPKDNFDVFLTSSVLPLAEFIGLFPHLAASKKVIYFHENQLVYPVQEIKNRDVQYSYNQITSALVADRLLFNSTWNFESFLANIPKILKLIPDFKPKGLEKEIEEKSKVVHFPVKIPDFPATPKSGPIHIVWAHRWEHDKNPSMFFRQLETIKSPFILSVLGECYEEKPRIFIEAKEKFSEQIVNFGFLSSKNDFYRALESADIAVSTADHEFFGVSMVEAARLGCFPVAPNRLSYPELFPKRCLYNTESQLGKLLRNLIIDAVERHQELRLEGEEPIYTDDDVADGRVLDDPRNNFQPVLGGELDPEMRKRIDAAQAELNIQAPEEILKSSQDEVADEGIQEEESTATTTTSTTTTTTTTTTSKTAVSEEQHTTSAETTTTTEDEENSEELENVAYENDEKEDEEETTTSTTTTTTTSTVETTTKPEAKIAEEYKEKQSSENVEENGGEENQVAEEERIESEETTTSTTTTTTSKTATSPVDEDEKSENKEEPSPEHPKNAEKAKENDEEVEITVEEDEKEEVKEQPVQEEKPEMPEEKEAKPQKTLEDAMKDLEEKKKAAKEAADKLKALQQRPNIGYAQFGAHDVNDFQAIMPVLRTIKPVNNYEPYDFNKGTPGEADILEKREKVKEMTLHAWNGYKLNSFGESEVNPLTGQPVNSELFGKAHTGLTIIDALGTLYLMGLKEEFLQAREWIENDFKFDAEAIPAVVSFFESNIRHLGGLLSIYQLTGDQLFLEKAEMVGQVLEKAFKGEKGLPYGRLDLPHGSGMSQGWVPGGCFVLAEIGTISLEWVTLGLETGDLHYKELAERVQNYTRDHVGESGIYANFVKPTEDGIESCSNAISFAGCADSYYEYILKFYLLGGKKDQAQLSWLEKTVQGVEEHLVLEQEKEKYKIMMVDGQQRRNPRTGAFDFSKGNRMGHLACFAGGFWGLTAQVLPDRAERYMELAAGVTQSCRDSYVDSPTNLGPETFSTTGASNPGNDYYILRPETVESYFYLWRLTKDEKYREWAWDVVQALEKHCRTEFGFAGLKSVKSGQKNEIQESFLLAETLKYLYLIFSDDDLISLDEFVFNTEAHPLRINPSIYQN</sequence>
<organism evidence="11 12">
    <name type="scientific">Oikopleura dioica</name>
    <name type="common">Tunicate</name>
    <dbReference type="NCBI Taxonomy" id="34765"/>
    <lineage>
        <taxon>Eukaryota</taxon>
        <taxon>Metazoa</taxon>
        <taxon>Chordata</taxon>
        <taxon>Tunicata</taxon>
        <taxon>Appendicularia</taxon>
        <taxon>Copelata</taxon>
        <taxon>Oikopleuridae</taxon>
        <taxon>Oikopleura</taxon>
    </lineage>
</organism>
<evidence type="ECO:0000256" key="8">
    <source>
        <dbReference type="SAM" id="MobiDB-lite"/>
    </source>
</evidence>
<dbReference type="EC" id="3.2.1.-" evidence="7"/>
<keyword evidence="4" id="KW-0328">Glycosyltransferase</keyword>
<feature type="domain" description="Glycosyl transferase family 1" evidence="9">
    <location>
        <begin position="182"/>
        <end position="297"/>
    </location>
</feature>
<dbReference type="InterPro" id="IPR050749">
    <property type="entry name" value="Glycosyl_Hydrolase_47"/>
</dbReference>
<evidence type="ECO:0000259" key="9">
    <source>
        <dbReference type="Pfam" id="PF00534"/>
    </source>
</evidence>
<dbReference type="PANTHER" id="PTHR11742">
    <property type="entry name" value="MANNOSYL-OLIGOSACCHARIDE ALPHA-1,2-MANNOSIDASE-RELATED"/>
    <property type="match status" value="1"/>
</dbReference>
<keyword evidence="7" id="KW-0326">Glycosidase</keyword>
<comment type="pathway">
    <text evidence="2">Protein modification; protein glycosylation.</text>
</comment>
<evidence type="ECO:0000256" key="4">
    <source>
        <dbReference type="ARBA" id="ARBA00022676"/>
    </source>
</evidence>
<dbReference type="InterPro" id="IPR012341">
    <property type="entry name" value="6hp_glycosidase-like_sf"/>
</dbReference>
<dbReference type="Gene3D" id="3.40.50.2000">
    <property type="entry name" value="Glycogen Phosphorylase B"/>
    <property type="match status" value="1"/>
</dbReference>
<feature type="compositionally biased region" description="Acidic residues" evidence="8">
    <location>
        <begin position="500"/>
        <end position="521"/>
    </location>
</feature>
<feature type="region of interest" description="Disordered" evidence="8">
    <location>
        <begin position="340"/>
        <end position="360"/>
    </location>
</feature>
<evidence type="ECO:0000256" key="6">
    <source>
        <dbReference type="ARBA" id="ARBA00023157"/>
    </source>
</evidence>
<comment type="cofactor">
    <cofactor evidence="1">
        <name>Ca(2+)</name>
        <dbReference type="ChEBI" id="CHEBI:29108"/>
    </cofactor>
</comment>
<dbReference type="InterPro" id="IPR022701">
    <property type="entry name" value="QTMAN_N"/>
</dbReference>
<keyword evidence="4" id="KW-0808">Transferase</keyword>
<dbReference type="EMBL" id="OU015568">
    <property type="protein sequence ID" value="CAG5082152.1"/>
    <property type="molecule type" value="Genomic_DNA"/>
</dbReference>
<accession>A0ABN7RSR1</accession>
<gene>
    <name evidence="11" type="ORF">OKIOD_LOCUS1602</name>
</gene>
<keyword evidence="6" id="KW-1015">Disulfide bond</keyword>
<evidence type="ECO:0000313" key="12">
    <source>
        <dbReference type="Proteomes" id="UP001158576"/>
    </source>
</evidence>
<feature type="region of interest" description="Disordered" evidence="8">
    <location>
        <begin position="381"/>
        <end position="603"/>
    </location>
</feature>
<proteinExistence type="inferred from homology"/>
<keyword evidence="5 7" id="KW-0378">Hydrolase</keyword>
<name>A0ABN7RSR1_OIKDI</name>
<dbReference type="InterPro" id="IPR001382">
    <property type="entry name" value="Glyco_hydro_47"/>
</dbReference>
<reference evidence="11 12" key="1">
    <citation type="submission" date="2021-04" db="EMBL/GenBank/DDBJ databases">
        <authorList>
            <person name="Bliznina A."/>
        </authorList>
    </citation>
    <scope>NUCLEOTIDE SEQUENCE [LARGE SCALE GENOMIC DNA]</scope>
</reference>
<dbReference type="Proteomes" id="UP001158576">
    <property type="component" value="Chromosome PAR"/>
</dbReference>
<feature type="compositionally biased region" description="Basic and acidic residues" evidence="8">
    <location>
        <begin position="579"/>
        <end position="603"/>
    </location>
</feature>
<dbReference type="SUPFAM" id="SSF53756">
    <property type="entry name" value="UDP-Glycosyltransferase/glycogen phosphorylase"/>
    <property type="match status" value="1"/>
</dbReference>
<dbReference type="PANTHER" id="PTHR11742:SF6">
    <property type="entry name" value="MANNOSYL-OLIGOSACCHARIDE ALPHA-1,2-MANNOSIDASE IA-RELATED"/>
    <property type="match status" value="1"/>
</dbReference>
<feature type="compositionally biased region" description="Low complexity" evidence="8">
    <location>
        <begin position="404"/>
        <end position="423"/>
    </location>
</feature>
<evidence type="ECO:0000256" key="2">
    <source>
        <dbReference type="ARBA" id="ARBA00004922"/>
    </source>
</evidence>
<dbReference type="Pfam" id="PF00534">
    <property type="entry name" value="Glycos_transf_1"/>
    <property type="match status" value="1"/>
</dbReference>
<comment type="similarity">
    <text evidence="3 7">Belongs to the glycosyl hydrolase 47 family.</text>
</comment>
<protein>
    <recommendedName>
        <fullName evidence="7">alpha-1,2-Mannosidase</fullName>
        <ecNumber evidence="7">3.2.1.-</ecNumber>
    </recommendedName>
</protein>
<evidence type="ECO:0000256" key="1">
    <source>
        <dbReference type="ARBA" id="ARBA00001913"/>
    </source>
</evidence>
<dbReference type="SUPFAM" id="SSF48225">
    <property type="entry name" value="Seven-hairpin glycosidases"/>
    <property type="match status" value="1"/>
</dbReference>
<feature type="compositionally biased region" description="Basic and acidic residues" evidence="8">
    <location>
        <begin position="482"/>
        <end position="497"/>
    </location>
</feature>